<keyword evidence="12 23" id="KW-1133">Transmembrane helix</keyword>
<keyword evidence="5 21" id="KW-0813">Transport</keyword>
<dbReference type="OrthoDB" id="7848332at2759"/>
<evidence type="ECO:0000256" key="15">
    <source>
        <dbReference type="ARBA" id="ARBA00023136"/>
    </source>
</evidence>
<feature type="region of interest" description="Disordered" evidence="22">
    <location>
        <begin position="556"/>
        <end position="612"/>
    </location>
</feature>
<dbReference type="GO" id="GO:0005267">
    <property type="term" value="F:potassium channel activity"/>
    <property type="evidence" value="ECO:0007669"/>
    <property type="project" value="InterPro"/>
</dbReference>
<evidence type="ECO:0000256" key="18">
    <source>
        <dbReference type="ARBA" id="ARBA00023303"/>
    </source>
</evidence>
<dbReference type="Gene3D" id="3.40.50.150">
    <property type="entry name" value="Vaccinia Virus protein VP39"/>
    <property type="match status" value="1"/>
</dbReference>
<feature type="region of interest" description="Disordered" evidence="22">
    <location>
        <begin position="258"/>
        <end position="291"/>
    </location>
</feature>
<dbReference type="PRINTS" id="PR01333">
    <property type="entry name" value="2POREKCHANEL"/>
</dbReference>
<feature type="compositionally biased region" description="Polar residues" evidence="22">
    <location>
        <begin position="739"/>
        <end position="752"/>
    </location>
</feature>
<dbReference type="Pfam" id="PF07885">
    <property type="entry name" value="Ion_trans_2"/>
    <property type="match status" value="2"/>
</dbReference>
<dbReference type="Proteomes" id="UP000707451">
    <property type="component" value="Unassembled WGS sequence"/>
</dbReference>
<dbReference type="GO" id="GO:0035242">
    <property type="term" value="F:protein-arginine omega-N asymmetric methyltransferase activity"/>
    <property type="evidence" value="ECO:0007669"/>
    <property type="project" value="UniProtKB-EC"/>
</dbReference>
<dbReference type="EMBL" id="JAHRHY010000001">
    <property type="protein sequence ID" value="KAG9072680.1"/>
    <property type="molecule type" value="Genomic_DNA"/>
</dbReference>
<evidence type="ECO:0000256" key="3">
    <source>
        <dbReference type="ARBA" id="ARBA00004496"/>
    </source>
</evidence>
<dbReference type="GO" id="GO:0005634">
    <property type="term" value="C:nucleus"/>
    <property type="evidence" value="ECO:0007669"/>
    <property type="project" value="UniProtKB-SubCell"/>
</dbReference>
<keyword evidence="7 20" id="KW-0489">Methyltransferase</keyword>
<keyword evidence="14 21" id="KW-0406">Ion transport</keyword>
<evidence type="ECO:0000256" key="13">
    <source>
        <dbReference type="ARBA" id="ARBA00023015"/>
    </source>
</evidence>
<dbReference type="Pfam" id="PF22528">
    <property type="entry name" value="PRMT_C"/>
    <property type="match status" value="1"/>
</dbReference>
<feature type="transmembrane region" description="Helical" evidence="23">
    <location>
        <begin position="483"/>
        <end position="502"/>
    </location>
</feature>
<feature type="region of interest" description="Disordered" evidence="22">
    <location>
        <begin position="853"/>
        <end position="985"/>
    </location>
</feature>
<keyword evidence="18 21" id="KW-0407">Ion channel</keyword>
<dbReference type="Pfam" id="PF06325">
    <property type="entry name" value="PrmA"/>
    <property type="match status" value="1"/>
</dbReference>
<feature type="compositionally biased region" description="Polar residues" evidence="22">
    <location>
        <begin position="339"/>
        <end position="348"/>
    </location>
</feature>
<feature type="transmembrane region" description="Helical" evidence="23">
    <location>
        <begin position="91"/>
        <end position="110"/>
    </location>
</feature>
<dbReference type="InterPro" id="IPR055135">
    <property type="entry name" value="PRMT_dom"/>
</dbReference>
<organism evidence="26 27">
    <name type="scientific">Linnemannia hyalina</name>
    <dbReference type="NCBI Taxonomy" id="64524"/>
    <lineage>
        <taxon>Eukaryota</taxon>
        <taxon>Fungi</taxon>
        <taxon>Fungi incertae sedis</taxon>
        <taxon>Mucoromycota</taxon>
        <taxon>Mortierellomycotina</taxon>
        <taxon>Mortierellomycetes</taxon>
        <taxon>Mortierellales</taxon>
        <taxon>Mortierellaceae</taxon>
        <taxon>Linnemannia</taxon>
    </lineage>
</organism>
<evidence type="ECO:0000256" key="7">
    <source>
        <dbReference type="ARBA" id="ARBA00022603"/>
    </source>
</evidence>
<comment type="catalytic activity">
    <reaction evidence="19">
        <text>L-arginyl-[protein] + 2 S-adenosyl-L-methionine = N(omega),N(omega)-dimethyl-L-arginyl-[protein] + 2 S-adenosyl-L-homocysteine + 2 H(+)</text>
        <dbReference type="Rhea" id="RHEA:48096"/>
        <dbReference type="Rhea" id="RHEA-COMP:10532"/>
        <dbReference type="Rhea" id="RHEA-COMP:11991"/>
        <dbReference type="ChEBI" id="CHEBI:15378"/>
        <dbReference type="ChEBI" id="CHEBI:29965"/>
        <dbReference type="ChEBI" id="CHEBI:57856"/>
        <dbReference type="ChEBI" id="CHEBI:59789"/>
        <dbReference type="ChEBI" id="CHEBI:61897"/>
        <dbReference type="EC" id="2.1.1.319"/>
    </reaction>
</comment>
<feature type="region of interest" description="Disordered" evidence="22">
    <location>
        <begin position="222"/>
        <end position="245"/>
    </location>
</feature>
<feature type="transmembrane region" description="Helical" evidence="23">
    <location>
        <begin position="55"/>
        <end position="79"/>
    </location>
</feature>
<evidence type="ECO:0000256" key="22">
    <source>
        <dbReference type="SAM" id="MobiDB-lite"/>
    </source>
</evidence>
<evidence type="ECO:0000256" key="14">
    <source>
        <dbReference type="ARBA" id="ARBA00023065"/>
    </source>
</evidence>
<feature type="domain" description="Potassium channel" evidence="24">
    <location>
        <begin position="466"/>
        <end position="537"/>
    </location>
</feature>
<keyword evidence="27" id="KW-1185">Reference proteome</keyword>
<evidence type="ECO:0000256" key="10">
    <source>
        <dbReference type="ARBA" id="ARBA00022692"/>
    </source>
</evidence>
<keyword evidence="17" id="KW-0539">Nucleus</keyword>
<feature type="compositionally biased region" description="Polar residues" evidence="22">
    <location>
        <begin position="724"/>
        <end position="733"/>
    </location>
</feature>
<feature type="compositionally biased region" description="Acidic residues" evidence="22">
    <location>
        <begin position="865"/>
        <end position="894"/>
    </location>
</feature>
<dbReference type="GO" id="GO:0005737">
    <property type="term" value="C:cytoplasm"/>
    <property type="evidence" value="ECO:0007669"/>
    <property type="project" value="UniProtKB-SubCell"/>
</dbReference>
<evidence type="ECO:0000256" key="16">
    <source>
        <dbReference type="ARBA" id="ARBA00023163"/>
    </source>
</evidence>
<comment type="caution">
    <text evidence="26">The sequence shown here is derived from an EMBL/GenBank/DDBJ whole genome shotgun (WGS) entry which is preliminary data.</text>
</comment>
<feature type="compositionally biased region" description="Acidic residues" evidence="22">
    <location>
        <begin position="1396"/>
        <end position="1408"/>
    </location>
</feature>
<evidence type="ECO:0000259" key="25">
    <source>
        <dbReference type="Pfam" id="PF22528"/>
    </source>
</evidence>
<dbReference type="PANTHER" id="PTHR11006">
    <property type="entry name" value="PROTEIN ARGININE N-METHYLTRANSFERASE"/>
    <property type="match status" value="1"/>
</dbReference>
<keyword evidence="9 20" id="KW-0949">S-adenosyl-L-methionine</keyword>
<feature type="compositionally biased region" description="Basic and acidic residues" evidence="22">
    <location>
        <begin position="232"/>
        <end position="245"/>
    </location>
</feature>
<feature type="region of interest" description="Disordered" evidence="22">
    <location>
        <begin position="320"/>
        <end position="350"/>
    </location>
</feature>
<gene>
    <name evidence="26" type="ORF">KI688_000452</name>
</gene>
<evidence type="ECO:0000256" key="11">
    <source>
        <dbReference type="ARBA" id="ARBA00022853"/>
    </source>
</evidence>
<feature type="transmembrane region" description="Helical" evidence="23">
    <location>
        <begin position="459"/>
        <end position="477"/>
    </location>
</feature>
<keyword evidence="10 21" id="KW-0812">Transmembrane</keyword>
<evidence type="ECO:0000256" key="23">
    <source>
        <dbReference type="SAM" id="Phobius"/>
    </source>
</evidence>
<feature type="domain" description="Protein arginine N-methyltransferase" evidence="25">
    <location>
        <begin position="1188"/>
        <end position="1361"/>
    </location>
</feature>
<evidence type="ECO:0000313" key="26">
    <source>
        <dbReference type="EMBL" id="KAG9072680.1"/>
    </source>
</evidence>
<feature type="region of interest" description="Disordered" evidence="22">
    <location>
        <begin position="739"/>
        <end position="786"/>
    </location>
</feature>
<reference evidence="26" key="1">
    <citation type="submission" date="2021-06" db="EMBL/GenBank/DDBJ databases">
        <title>Genome Sequence of Mortierella hyaline Strain SCG-10, a Cold-Adapted, Nitrate-Reducing Fungus Isolated from Soil in Minnesota, USA.</title>
        <authorList>
            <person name="Aldossari N."/>
        </authorList>
    </citation>
    <scope>NUCLEOTIDE SEQUENCE</scope>
    <source>
        <strain evidence="26">SCG-10</strain>
    </source>
</reference>
<evidence type="ECO:0000256" key="6">
    <source>
        <dbReference type="ARBA" id="ARBA00022490"/>
    </source>
</evidence>
<evidence type="ECO:0000256" key="1">
    <source>
        <dbReference type="ARBA" id="ARBA00004123"/>
    </source>
</evidence>
<feature type="compositionally biased region" description="Basic residues" evidence="22">
    <location>
        <begin position="949"/>
        <end position="963"/>
    </location>
</feature>
<dbReference type="SUPFAM" id="SSF53335">
    <property type="entry name" value="S-adenosyl-L-methionine-dependent methyltransferases"/>
    <property type="match status" value="1"/>
</dbReference>
<evidence type="ECO:0000256" key="8">
    <source>
        <dbReference type="ARBA" id="ARBA00022679"/>
    </source>
</evidence>
<dbReference type="CDD" id="cd02440">
    <property type="entry name" value="AdoMet_MTases"/>
    <property type="match status" value="1"/>
</dbReference>
<evidence type="ECO:0000256" key="5">
    <source>
        <dbReference type="ARBA" id="ARBA00022448"/>
    </source>
</evidence>
<name>A0A9P7Y494_9FUNG</name>
<dbReference type="InterPro" id="IPR013099">
    <property type="entry name" value="K_chnl_dom"/>
</dbReference>
<dbReference type="InterPro" id="IPR029063">
    <property type="entry name" value="SAM-dependent_MTases_sf"/>
</dbReference>
<dbReference type="PROSITE" id="PS51678">
    <property type="entry name" value="SAM_MT_PRMT"/>
    <property type="match status" value="1"/>
</dbReference>
<keyword evidence="16" id="KW-0804">Transcription</keyword>
<evidence type="ECO:0000256" key="9">
    <source>
        <dbReference type="ARBA" id="ARBA00022691"/>
    </source>
</evidence>
<feature type="region of interest" description="Disordered" evidence="22">
    <location>
        <begin position="714"/>
        <end position="733"/>
    </location>
</feature>
<dbReference type="PANTHER" id="PTHR11006:SF10">
    <property type="entry name" value="HISTONE-ARGININE METHYLTRANSFERASE CARMER-RELATED"/>
    <property type="match status" value="1"/>
</dbReference>
<evidence type="ECO:0000256" key="2">
    <source>
        <dbReference type="ARBA" id="ARBA00004141"/>
    </source>
</evidence>
<feature type="compositionally biased region" description="Basic residues" evidence="22">
    <location>
        <begin position="921"/>
        <end position="930"/>
    </location>
</feature>
<feature type="domain" description="Potassium channel" evidence="24">
    <location>
        <begin position="139"/>
        <end position="209"/>
    </location>
</feature>
<evidence type="ECO:0000256" key="12">
    <source>
        <dbReference type="ARBA" id="ARBA00022989"/>
    </source>
</evidence>
<keyword evidence="6" id="KW-0963">Cytoplasm</keyword>
<evidence type="ECO:0000256" key="17">
    <source>
        <dbReference type="ARBA" id="ARBA00023242"/>
    </source>
</evidence>
<feature type="compositionally biased region" description="Low complexity" evidence="22">
    <location>
        <begin position="1013"/>
        <end position="1024"/>
    </location>
</feature>
<feature type="compositionally biased region" description="Basic and acidic residues" evidence="22">
    <location>
        <begin position="964"/>
        <end position="974"/>
    </location>
</feature>
<dbReference type="InterPro" id="IPR025799">
    <property type="entry name" value="Arg_MeTrfase"/>
</dbReference>
<accession>A0A9P7Y494</accession>
<dbReference type="EC" id="2.1.1.319" evidence="4"/>
<feature type="compositionally biased region" description="Polar residues" evidence="22">
    <location>
        <begin position="596"/>
        <end position="606"/>
    </location>
</feature>
<dbReference type="Gene3D" id="1.10.287.70">
    <property type="match status" value="2"/>
</dbReference>
<sequence length="1461" mass="164620">MGRTSLTLQDWNDPEVLEIPHWLNGIIISALVMSVICNICVLFRFLEQHVYHSVVLSLITATIQDILCICAVVPFGILYPLSKGYAYLEGFWTMLASILFSFLATILISIDFHRTPNFRLQGSGVTHKQRILIAEAMSLCFYLAIGALIFIYLERWTFLDALFFVMVTITTIGFGDRVPQSTGGRIFVVVYAAGGIVLLALAINAIRYVIVEDLHRRFAARSKERKAKRDARRRERRDQRARQEVQRLRLQQAIERIQQMDASQPPVGSGTSTTPGAPGTKPSPSGTVSDSHYFIHFPRRFNVANGGRLRLPGIFTRSIRGSEPKSVDGTNSRQRDAFNMTQTDNPSQGAIEMLRTPGSNISRYEQPGANAREVSSESQAGAALRRTPYNVDDDLLRYATVCPGYSCGSTHEKSWLDRFRFFRRPPTQEATQPTTLEEQREADKRQAYKESMVEYQRRLRLSAAMFLTFWLVGAVIFTFVESWSFGASVYFVFIAFSTVGYGDFVPKTMAGRSIFLAYCLVGVVTLTSLASLISEVLNKSMRKHVVETQLKRSEQLEALDDERGGHQDDDTDLDHGTSRTGADVAGSFRGGASDTDGPNGTAAQTTETDDKSCHGTLQNLVKVSKSFDEILRKILGLEYTDNERRVTASNISRLPSRTLPANPNPGAIVTYLEAEEDESEPSFLSPSISMDITSTSSIHRHSLRPMMHGRRHSHDLQFGDTFHGSGSTSLRDSNRLNITAWPSTMAPSNVTQLRRGQSRSRSQSSTPPPAPDVLQIPTSVSAPQHTKDSMITIPAVQWQSMLEYSKRFKALTLACEEALQKVAEWEVSEKRLREKRCETRFRQKRQIEERRKRLEQFKGSHGVADDDTDNEEELEELDEWDEEGSDDDEDDEDLDNQRARIASRLLGPPSAIPRTRSSPSRLRRQIHRRSINPDSLQLRTPPDPPMRTPHPHPRQHRRSRSRERHRDQAHRRQQDQGPKQGGAQQAIDTRNHVLLDVPHMSERPEPLETPVASSPSEDGSDPPSFADNPSNESRDPAYFGYYAMLQHQQNMLQDTVRTSTYRNAILLNTECFEDKLVMDVGAGSGILSYFAVQAGAKKVYAVEASDMASKMKKLVKAASLPNAKNVFLKDRVEVIQAKIEDPSVKAPKVDTIISEPIGVLLVHERMIESFIYARDTFLKPGGYLFPNKGTMYLAPFTDALLYTETMGKARFWEQTTFHGVDLSPLYPDAKAEMFGMPVVGHFDPKSLLATPTSDAEGFEMDFNTITMKALRDFVVPISWKAQYTGLMHGVAGWFDLLFSGNTESEASQPVEMSTGPSAEKTHWQQVRFMFREPLAVNAGQTIRGWMHCVVNDMRSYTVDIEVIAGQYGELSDPSQPFEPLLEQQAKRQGHARTSESEEQEEEEEEEDLQFSRRRGRWELHEQSYNYSYTGSTNDMLTKPEHLCMYEPENVDDAYGGITYTV</sequence>
<protein>
    <recommendedName>
        <fullName evidence="4">type I protein arginine methyltransferase</fullName>
        <ecNumber evidence="4">2.1.1.319</ecNumber>
    </recommendedName>
</protein>
<feature type="transmembrane region" description="Helical" evidence="23">
    <location>
        <begin position="514"/>
        <end position="533"/>
    </location>
</feature>
<keyword evidence="11" id="KW-0156">Chromatin regulator</keyword>
<feature type="region of interest" description="Disordered" evidence="22">
    <location>
        <begin position="1382"/>
        <end position="1414"/>
    </location>
</feature>
<dbReference type="SUPFAM" id="SSF81324">
    <property type="entry name" value="Voltage-gated potassium channels"/>
    <property type="match status" value="2"/>
</dbReference>
<comment type="subcellular location">
    <subcellularLocation>
        <location evidence="3">Cytoplasm</location>
    </subcellularLocation>
    <subcellularLocation>
        <location evidence="2">Membrane</location>
        <topology evidence="2">Multi-pass membrane protein</topology>
    </subcellularLocation>
    <subcellularLocation>
        <location evidence="1">Nucleus</location>
    </subcellularLocation>
</comment>
<feature type="region of interest" description="Disordered" evidence="22">
    <location>
        <begin position="1002"/>
        <end position="1033"/>
    </location>
</feature>
<evidence type="ECO:0000313" key="27">
    <source>
        <dbReference type="Proteomes" id="UP000707451"/>
    </source>
</evidence>
<dbReference type="Gene3D" id="2.70.160.11">
    <property type="entry name" value="Hnrnp arginine n-methyltransferase1"/>
    <property type="match status" value="1"/>
</dbReference>
<evidence type="ECO:0000256" key="21">
    <source>
        <dbReference type="RuleBase" id="RU003857"/>
    </source>
</evidence>
<feature type="transmembrane region" description="Helical" evidence="23">
    <location>
        <begin position="131"/>
        <end position="153"/>
    </location>
</feature>
<proteinExistence type="inferred from homology"/>
<dbReference type="InterPro" id="IPR003280">
    <property type="entry name" value="2pore_dom_K_chnl"/>
</dbReference>
<keyword evidence="8 20" id="KW-0808">Transferase</keyword>
<feature type="compositionally biased region" description="Basic residues" evidence="22">
    <location>
        <begin position="222"/>
        <end position="231"/>
    </location>
</feature>
<dbReference type="GO" id="GO:0032259">
    <property type="term" value="P:methylation"/>
    <property type="evidence" value="ECO:0007669"/>
    <property type="project" value="UniProtKB-KW"/>
</dbReference>
<evidence type="ECO:0000259" key="24">
    <source>
        <dbReference type="Pfam" id="PF07885"/>
    </source>
</evidence>
<feature type="transmembrane region" description="Helical" evidence="23">
    <location>
        <begin position="186"/>
        <end position="210"/>
    </location>
</feature>
<dbReference type="GO" id="GO:0070611">
    <property type="term" value="F:histone H3R2 methyltransferase activity"/>
    <property type="evidence" value="ECO:0007669"/>
    <property type="project" value="TreeGrafter"/>
</dbReference>
<dbReference type="GO" id="GO:0016020">
    <property type="term" value="C:membrane"/>
    <property type="evidence" value="ECO:0007669"/>
    <property type="project" value="UniProtKB-SubCell"/>
</dbReference>
<feature type="compositionally biased region" description="Low complexity" evidence="22">
    <location>
        <begin position="263"/>
        <end position="287"/>
    </location>
</feature>
<evidence type="ECO:0000256" key="20">
    <source>
        <dbReference type="PROSITE-ProRule" id="PRU01015"/>
    </source>
</evidence>
<feature type="transmembrane region" description="Helical" evidence="23">
    <location>
        <begin position="22"/>
        <end position="43"/>
    </location>
</feature>
<evidence type="ECO:0000256" key="4">
    <source>
        <dbReference type="ARBA" id="ARBA00011925"/>
    </source>
</evidence>
<keyword evidence="15 23" id="KW-0472">Membrane</keyword>
<comment type="similarity">
    <text evidence="21">Belongs to the two pore domain potassium channel (TC 1.A.1.8) family.</text>
</comment>
<evidence type="ECO:0000256" key="19">
    <source>
        <dbReference type="ARBA" id="ARBA00049086"/>
    </source>
</evidence>
<feature type="compositionally biased region" description="Basic and acidic residues" evidence="22">
    <location>
        <begin position="556"/>
        <end position="577"/>
    </location>
</feature>
<keyword evidence="13" id="KW-0805">Transcription regulation</keyword>